<evidence type="ECO:0000313" key="1">
    <source>
        <dbReference type="EMBL" id="KAG5634006.1"/>
    </source>
</evidence>
<protein>
    <recommendedName>
        <fullName evidence="3">BTB domain-containing protein</fullName>
    </recommendedName>
</protein>
<dbReference type="OrthoDB" id="2593747at2759"/>
<reference evidence="1" key="2">
    <citation type="submission" date="2021-10" db="EMBL/GenBank/DDBJ databases">
        <title>Phylogenomics reveals ancestral predisposition of the termite-cultivated fungus Termitomyces towards a domesticated lifestyle.</title>
        <authorList>
            <person name="Auxier B."/>
            <person name="Grum-Grzhimaylo A."/>
            <person name="Cardenas M.E."/>
            <person name="Lodge J.D."/>
            <person name="Laessoe T."/>
            <person name="Pedersen O."/>
            <person name="Smith M.E."/>
            <person name="Kuyper T.W."/>
            <person name="Franco-Molano E.A."/>
            <person name="Baroni T.J."/>
            <person name="Aanen D.K."/>
        </authorList>
    </citation>
    <scope>NUCLEOTIDE SEQUENCE</scope>
    <source>
        <strain evidence="1">D49</strain>
    </source>
</reference>
<dbReference type="EMBL" id="JABCKI010006735">
    <property type="protein sequence ID" value="KAG5634006.1"/>
    <property type="molecule type" value="Genomic_DNA"/>
</dbReference>
<proteinExistence type="predicted"/>
<organism evidence="1 2">
    <name type="scientific">Sphagnurus paluster</name>
    <dbReference type="NCBI Taxonomy" id="117069"/>
    <lineage>
        <taxon>Eukaryota</taxon>
        <taxon>Fungi</taxon>
        <taxon>Dikarya</taxon>
        <taxon>Basidiomycota</taxon>
        <taxon>Agaricomycotina</taxon>
        <taxon>Agaricomycetes</taxon>
        <taxon>Agaricomycetidae</taxon>
        <taxon>Agaricales</taxon>
        <taxon>Tricholomatineae</taxon>
        <taxon>Lyophyllaceae</taxon>
        <taxon>Sphagnurus</taxon>
    </lineage>
</organism>
<dbReference type="SUPFAM" id="SSF54695">
    <property type="entry name" value="POZ domain"/>
    <property type="match status" value="1"/>
</dbReference>
<dbReference type="AlphaFoldDB" id="A0A9P7K3L3"/>
<reference evidence="1" key="1">
    <citation type="submission" date="2021-02" db="EMBL/GenBank/DDBJ databases">
        <authorList>
            <person name="Nieuwenhuis M."/>
            <person name="Van De Peppel L.J.J."/>
        </authorList>
    </citation>
    <scope>NUCLEOTIDE SEQUENCE</scope>
    <source>
        <strain evidence="1">D49</strain>
    </source>
</reference>
<sequence>MAEDTLSSDFYWDNVVFKVEDQLFCVPRFEFVRLSEVFADMFCLPSGPTRQREGQDREHPIVLEGYKKDEFNSLLRVMYPTAGSLISDTKLDLGLTKEEWVSVLKLSVIWSMPKIRDYAIHWLSTDMVLSPIEKIVLARAHKVAVWLHEGVTSLVESNDETPTLKELAPLGWETAAQILWIRNYLPKTDPETLSFKANAVNFCGQNCDIMQVKVTTGILEEMVEDIFGEEIQSYAPRTLDTVPEPN</sequence>
<evidence type="ECO:0000313" key="2">
    <source>
        <dbReference type="Proteomes" id="UP000717328"/>
    </source>
</evidence>
<accession>A0A9P7K3L3</accession>
<dbReference type="Proteomes" id="UP000717328">
    <property type="component" value="Unassembled WGS sequence"/>
</dbReference>
<keyword evidence="2" id="KW-1185">Reference proteome</keyword>
<dbReference type="InterPro" id="IPR011333">
    <property type="entry name" value="SKP1/BTB/POZ_sf"/>
</dbReference>
<dbReference type="Gene3D" id="3.30.710.10">
    <property type="entry name" value="Potassium Channel Kv1.1, Chain A"/>
    <property type="match status" value="1"/>
</dbReference>
<gene>
    <name evidence="1" type="ORF">H0H81_003941</name>
</gene>
<evidence type="ECO:0008006" key="3">
    <source>
        <dbReference type="Google" id="ProtNLM"/>
    </source>
</evidence>
<comment type="caution">
    <text evidence="1">The sequence shown here is derived from an EMBL/GenBank/DDBJ whole genome shotgun (WGS) entry which is preliminary data.</text>
</comment>
<name>A0A9P7K3L3_9AGAR</name>